<gene>
    <name evidence="1" type="ORF">GOODEAATRI_015547</name>
</gene>
<organism evidence="1 2">
    <name type="scientific">Goodea atripinnis</name>
    <dbReference type="NCBI Taxonomy" id="208336"/>
    <lineage>
        <taxon>Eukaryota</taxon>
        <taxon>Metazoa</taxon>
        <taxon>Chordata</taxon>
        <taxon>Craniata</taxon>
        <taxon>Vertebrata</taxon>
        <taxon>Euteleostomi</taxon>
        <taxon>Actinopterygii</taxon>
        <taxon>Neopterygii</taxon>
        <taxon>Teleostei</taxon>
        <taxon>Neoteleostei</taxon>
        <taxon>Acanthomorphata</taxon>
        <taxon>Ovalentaria</taxon>
        <taxon>Atherinomorphae</taxon>
        <taxon>Cyprinodontiformes</taxon>
        <taxon>Goodeidae</taxon>
        <taxon>Goodea</taxon>
    </lineage>
</organism>
<dbReference type="Proteomes" id="UP001476798">
    <property type="component" value="Unassembled WGS sequence"/>
</dbReference>
<dbReference type="EMBL" id="JAHRIO010021146">
    <property type="protein sequence ID" value="MEQ2165311.1"/>
    <property type="molecule type" value="Genomic_DNA"/>
</dbReference>
<evidence type="ECO:0000313" key="1">
    <source>
        <dbReference type="EMBL" id="MEQ2165311.1"/>
    </source>
</evidence>
<feature type="non-terminal residue" evidence="1">
    <location>
        <position position="59"/>
    </location>
</feature>
<name>A0ABV0N2I9_9TELE</name>
<evidence type="ECO:0000313" key="2">
    <source>
        <dbReference type="Proteomes" id="UP001476798"/>
    </source>
</evidence>
<accession>A0ABV0N2I9</accession>
<comment type="caution">
    <text evidence="1">The sequence shown here is derived from an EMBL/GenBank/DDBJ whole genome shotgun (WGS) entry which is preliminary data.</text>
</comment>
<reference evidence="1 2" key="1">
    <citation type="submission" date="2021-06" db="EMBL/GenBank/DDBJ databases">
        <authorList>
            <person name="Palmer J.M."/>
        </authorList>
    </citation>
    <scope>NUCLEOTIDE SEQUENCE [LARGE SCALE GENOMIC DNA]</scope>
    <source>
        <strain evidence="1 2">GA_2019</strain>
        <tissue evidence="1">Muscle</tissue>
    </source>
</reference>
<sequence length="59" mass="6721">MSWRLLENLKIDRPVHVNASDLTFLLEKLLFSRGTTEISKGPVPEPTAFQYLDFGLNNS</sequence>
<protein>
    <submittedName>
        <fullName evidence="1">Uncharacterized protein</fullName>
    </submittedName>
</protein>
<keyword evidence="2" id="KW-1185">Reference proteome</keyword>
<proteinExistence type="predicted"/>